<dbReference type="Proteomes" id="UP001157167">
    <property type="component" value="Unassembled WGS sequence"/>
</dbReference>
<keyword evidence="1" id="KW-0732">Signal</keyword>
<proteinExistence type="predicted"/>
<protein>
    <recommendedName>
        <fullName evidence="4">Lipoprotein</fullName>
    </recommendedName>
</protein>
<feature type="chain" id="PRO_5045711017" description="Lipoprotein" evidence="1">
    <location>
        <begin position="19"/>
        <end position="128"/>
    </location>
</feature>
<keyword evidence="3" id="KW-1185">Reference proteome</keyword>
<comment type="caution">
    <text evidence="2">The sequence shown here is derived from an EMBL/GenBank/DDBJ whole genome shotgun (WGS) entry which is preliminary data.</text>
</comment>
<organism evidence="2 3">
    <name type="scientific">Zoogloea oryzae</name>
    <dbReference type="NCBI Taxonomy" id="310767"/>
    <lineage>
        <taxon>Bacteria</taxon>
        <taxon>Pseudomonadati</taxon>
        <taxon>Pseudomonadota</taxon>
        <taxon>Betaproteobacteria</taxon>
        <taxon>Rhodocyclales</taxon>
        <taxon>Zoogloeaceae</taxon>
        <taxon>Zoogloea</taxon>
    </lineage>
</organism>
<dbReference type="RefSeq" id="WP_284189316.1">
    <property type="nucleotide sequence ID" value="NZ_BSPX01000074.1"/>
</dbReference>
<feature type="signal peptide" evidence="1">
    <location>
        <begin position="1"/>
        <end position="18"/>
    </location>
</feature>
<dbReference type="EMBL" id="BSPX01000074">
    <property type="protein sequence ID" value="GLT24152.1"/>
    <property type="molecule type" value="Genomic_DNA"/>
</dbReference>
<reference evidence="3" key="1">
    <citation type="journal article" date="2019" name="Int. J. Syst. Evol. Microbiol.">
        <title>The Global Catalogue of Microorganisms (GCM) 10K type strain sequencing project: providing services to taxonomists for standard genome sequencing and annotation.</title>
        <authorList>
            <consortium name="The Broad Institute Genomics Platform"/>
            <consortium name="The Broad Institute Genome Sequencing Center for Infectious Disease"/>
            <person name="Wu L."/>
            <person name="Ma J."/>
        </authorList>
    </citation>
    <scope>NUCLEOTIDE SEQUENCE [LARGE SCALE GENOMIC DNA]</scope>
    <source>
        <strain evidence="3">NBRC 102407</strain>
    </source>
</reference>
<evidence type="ECO:0000313" key="2">
    <source>
        <dbReference type="EMBL" id="GLT24152.1"/>
    </source>
</evidence>
<sequence>MSRFRAIAAALLAALALAGCEEPPSPLVPELQQQFRPGYPLADAIQSLKARNATLSVYNRSECESLARANTMTSRLRPGGGPCIFGKIPVSKNWLGGHTDVILQLVFNAEDKLQDGDFEEIRVPFGWN</sequence>
<name>A0ABQ6FFX7_9RHOO</name>
<gene>
    <name evidence="2" type="ORF">GCM10007933_36240</name>
</gene>
<evidence type="ECO:0000313" key="3">
    <source>
        <dbReference type="Proteomes" id="UP001157167"/>
    </source>
</evidence>
<evidence type="ECO:0008006" key="4">
    <source>
        <dbReference type="Google" id="ProtNLM"/>
    </source>
</evidence>
<accession>A0ABQ6FFX7</accession>
<evidence type="ECO:0000256" key="1">
    <source>
        <dbReference type="SAM" id="SignalP"/>
    </source>
</evidence>
<dbReference type="PROSITE" id="PS51257">
    <property type="entry name" value="PROKAR_LIPOPROTEIN"/>
    <property type="match status" value="1"/>
</dbReference>